<comment type="cofactor">
    <cofactor evidence="1">
        <name>FAD</name>
        <dbReference type="ChEBI" id="CHEBI:57692"/>
    </cofactor>
</comment>
<dbReference type="Proteomes" id="UP001152320">
    <property type="component" value="Chromosome 4"/>
</dbReference>
<sequence>MSAIVEYDCIVVGAGIEGSATAYHLAKKKQRTLLLEQFGLPHTRGSSFGQSRLTRFSYRQKHYMQMMEEAFPLWSVLEKETKTTLFRNTQLLIIQKPPYNLLEGRKKQLMAFGKLHRELTHREVLQRCPGMRLTEDFRALLDECAGTLKANKALKGFQDEFKKRGGIIHDEEKVLSIIPGKIVTVCTTKNRYTSKSVVLTAGPWSSKILQPLGLSLPLETKSPSWMYRITYLLSWQIMEKIVFSRKFPHFLFFPLLN</sequence>
<evidence type="ECO:0000256" key="4">
    <source>
        <dbReference type="ARBA" id="ARBA00022630"/>
    </source>
</evidence>
<dbReference type="SUPFAM" id="SSF51905">
    <property type="entry name" value="FAD/NAD(P)-binding domain"/>
    <property type="match status" value="1"/>
</dbReference>
<dbReference type="InterPro" id="IPR045170">
    <property type="entry name" value="MTOX"/>
</dbReference>
<dbReference type="Pfam" id="PF01266">
    <property type="entry name" value="DAO"/>
    <property type="match status" value="1"/>
</dbReference>
<evidence type="ECO:0000259" key="8">
    <source>
        <dbReference type="Pfam" id="PF01266"/>
    </source>
</evidence>
<feature type="domain" description="FAD dependent oxidoreductase" evidence="8">
    <location>
        <begin position="8"/>
        <end position="218"/>
    </location>
</feature>
<dbReference type="GO" id="GO:0050031">
    <property type="term" value="F:L-pipecolate oxidase activity"/>
    <property type="evidence" value="ECO:0007669"/>
    <property type="project" value="TreeGrafter"/>
</dbReference>
<dbReference type="PANTHER" id="PTHR10961:SF46">
    <property type="entry name" value="PEROXISOMAL SARCOSINE OXIDASE"/>
    <property type="match status" value="1"/>
</dbReference>
<evidence type="ECO:0000256" key="6">
    <source>
        <dbReference type="ARBA" id="ARBA00023002"/>
    </source>
</evidence>
<dbReference type="EC" id="1.5.3.1" evidence="3"/>
<comment type="similarity">
    <text evidence="2">Belongs to the MSOX/MTOX family.</text>
</comment>
<evidence type="ECO:0000256" key="2">
    <source>
        <dbReference type="ARBA" id="ARBA00010989"/>
    </source>
</evidence>
<comment type="caution">
    <text evidence="9">The sequence shown here is derived from an EMBL/GenBank/DDBJ whole genome shotgun (WGS) entry which is preliminary data.</text>
</comment>
<dbReference type="AlphaFoldDB" id="A0A9Q1CGJ8"/>
<organism evidence="9 10">
    <name type="scientific">Holothuria leucospilota</name>
    <name type="common">Black long sea cucumber</name>
    <name type="synonym">Mertensiothuria leucospilota</name>
    <dbReference type="NCBI Taxonomy" id="206669"/>
    <lineage>
        <taxon>Eukaryota</taxon>
        <taxon>Metazoa</taxon>
        <taxon>Echinodermata</taxon>
        <taxon>Eleutherozoa</taxon>
        <taxon>Echinozoa</taxon>
        <taxon>Holothuroidea</taxon>
        <taxon>Aspidochirotacea</taxon>
        <taxon>Aspidochirotida</taxon>
        <taxon>Holothuriidae</taxon>
        <taxon>Holothuria</taxon>
    </lineage>
</organism>
<name>A0A9Q1CGJ8_HOLLE</name>
<reference evidence="9" key="1">
    <citation type="submission" date="2021-10" db="EMBL/GenBank/DDBJ databases">
        <title>Tropical sea cucumber genome reveals ecological adaptation and Cuvierian tubules defense mechanism.</title>
        <authorList>
            <person name="Chen T."/>
        </authorList>
    </citation>
    <scope>NUCLEOTIDE SEQUENCE</scope>
    <source>
        <strain evidence="9">Nanhai2018</strain>
        <tissue evidence="9">Muscle</tissue>
    </source>
</reference>
<gene>
    <name evidence="9" type="ORF">HOLleu_11456</name>
</gene>
<evidence type="ECO:0000313" key="9">
    <source>
        <dbReference type="EMBL" id="KAJ8044089.1"/>
    </source>
</evidence>
<dbReference type="GO" id="GO:0033514">
    <property type="term" value="P:L-lysine catabolic process to acetyl-CoA via L-pipecolate"/>
    <property type="evidence" value="ECO:0007669"/>
    <property type="project" value="TreeGrafter"/>
</dbReference>
<dbReference type="InterPro" id="IPR006076">
    <property type="entry name" value="FAD-dep_OxRdtase"/>
</dbReference>
<comment type="catalytic activity">
    <reaction evidence="7">
        <text>sarcosine + O2 + H2O = formaldehyde + glycine + H2O2</text>
        <dbReference type="Rhea" id="RHEA:13313"/>
        <dbReference type="ChEBI" id="CHEBI:15377"/>
        <dbReference type="ChEBI" id="CHEBI:15379"/>
        <dbReference type="ChEBI" id="CHEBI:16240"/>
        <dbReference type="ChEBI" id="CHEBI:16842"/>
        <dbReference type="ChEBI" id="CHEBI:57305"/>
        <dbReference type="ChEBI" id="CHEBI:57433"/>
        <dbReference type="EC" id="1.5.3.1"/>
    </reaction>
</comment>
<evidence type="ECO:0000256" key="1">
    <source>
        <dbReference type="ARBA" id="ARBA00001974"/>
    </source>
</evidence>
<dbReference type="GO" id="GO:0050660">
    <property type="term" value="F:flavin adenine dinucleotide binding"/>
    <property type="evidence" value="ECO:0007669"/>
    <property type="project" value="InterPro"/>
</dbReference>
<dbReference type="InterPro" id="IPR036188">
    <property type="entry name" value="FAD/NAD-bd_sf"/>
</dbReference>
<keyword evidence="6" id="KW-0560">Oxidoreductase</keyword>
<keyword evidence="4" id="KW-0285">Flavoprotein</keyword>
<proteinExistence type="inferred from homology"/>
<protein>
    <recommendedName>
        <fullName evidence="3">sarcosine oxidasee (formaldehyde-forming)</fullName>
        <ecNumber evidence="3">1.5.3.1</ecNumber>
    </recommendedName>
</protein>
<dbReference type="EMBL" id="JAIZAY010000004">
    <property type="protein sequence ID" value="KAJ8044089.1"/>
    <property type="molecule type" value="Genomic_DNA"/>
</dbReference>
<dbReference type="OrthoDB" id="424974at2759"/>
<dbReference type="PANTHER" id="PTHR10961">
    <property type="entry name" value="PEROXISOMAL SARCOSINE OXIDASE"/>
    <property type="match status" value="1"/>
</dbReference>
<dbReference type="Gene3D" id="3.50.50.60">
    <property type="entry name" value="FAD/NAD(P)-binding domain"/>
    <property type="match status" value="2"/>
</dbReference>
<accession>A0A9Q1CGJ8</accession>
<dbReference type="GO" id="GO:0005777">
    <property type="term" value="C:peroxisome"/>
    <property type="evidence" value="ECO:0007669"/>
    <property type="project" value="TreeGrafter"/>
</dbReference>
<evidence type="ECO:0000256" key="5">
    <source>
        <dbReference type="ARBA" id="ARBA00022827"/>
    </source>
</evidence>
<dbReference type="FunFam" id="3.50.50.60:FF:000189">
    <property type="entry name" value="Monomeric sarcosine oxidase"/>
    <property type="match status" value="1"/>
</dbReference>
<evidence type="ECO:0000256" key="3">
    <source>
        <dbReference type="ARBA" id="ARBA00012769"/>
    </source>
</evidence>
<keyword evidence="5" id="KW-0274">FAD</keyword>
<dbReference type="GO" id="GO:0008115">
    <property type="term" value="F:sarcosine oxidase activity"/>
    <property type="evidence" value="ECO:0007669"/>
    <property type="project" value="UniProtKB-EC"/>
</dbReference>
<evidence type="ECO:0000313" key="10">
    <source>
        <dbReference type="Proteomes" id="UP001152320"/>
    </source>
</evidence>
<keyword evidence="10" id="KW-1185">Reference proteome</keyword>
<evidence type="ECO:0000256" key="7">
    <source>
        <dbReference type="ARBA" id="ARBA00052742"/>
    </source>
</evidence>